<dbReference type="CDD" id="cd01167">
    <property type="entry name" value="bac_FRK"/>
    <property type="match status" value="1"/>
</dbReference>
<dbReference type="RefSeq" id="WP_092563895.1">
    <property type="nucleotide sequence ID" value="NZ_FNQV01000007.1"/>
</dbReference>
<dbReference type="OrthoDB" id="9795789at2"/>
<dbReference type="InterPro" id="IPR011611">
    <property type="entry name" value="PfkB_dom"/>
</dbReference>
<keyword evidence="5" id="KW-0067">ATP-binding</keyword>
<feature type="domain" description="Carbohydrate kinase PfkB" evidence="6">
    <location>
        <begin position="14"/>
        <end position="296"/>
    </location>
</feature>
<dbReference type="InterPro" id="IPR050306">
    <property type="entry name" value="PfkB_Carbo_kinase"/>
</dbReference>
<dbReference type="EMBL" id="FNQV01000007">
    <property type="protein sequence ID" value="SEA30329.1"/>
    <property type="molecule type" value="Genomic_DNA"/>
</dbReference>
<dbReference type="InterPro" id="IPR002173">
    <property type="entry name" value="Carboh/pur_kinase_PfkB_CS"/>
</dbReference>
<keyword evidence="8" id="KW-1185">Reference proteome</keyword>
<name>A0A1H4A2R8_9ACTO</name>
<evidence type="ECO:0000313" key="7">
    <source>
        <dbReference type="EMBL" id="SEA30329.1"/>
    </source>
</evidence>
<dbReference type="PANTHER" id="PTHR43085">
    <property type="entry name" value="HEXOKINASE FAMILY MEMBER"/>
    <property type="match status" value="1"/>
</dbReference>
<dbReference type="InterPro" id="IPR029056">
    <property type="entry name" value="Ribokinase-like"/>
</dbReference>
<keyword evidence="4 7" id="KW-0418">Kinase</keyword>
<dbReference type="AlphaFoldDB" id="A0A1H4A2R8"/>
<protein>
    <submittedName>
        <fullName evidence="7">Fructokinase</fullName>
    </submittedName>
</protein>
<accession>A0A1H4A2R8</accession>
<evidence type="ECO:0000259" key="6">
    <source>
        <dbReference type="Pfam" id="PF00294"/>
    </source>
</evidence>
<gene>
    <name evidence="7" type="ORF">SAMN02910418_01310</name>
</gene>
<evidence type="ECO:0000256" key="2">
    <source>
        <dbReference type="ARBA" id="ARBA00022679"/>
    </source>
</evidence>
<dbReference type="PANTHER" id="PTHR43085:SF1">
    <property type="entry name" value="PSEUDOURIDINE KINASE-RELATED"/>
    <property type="match status" value="1"/>
</dbReference>
<sequence>MTGTILVIGEALIDEVHRGEDVARHPGGSPANVALGLARLDNEVTLLSQWGSDADGELLSDHLTDSGVEIFPGTRTAADTSRAIATLDEAGAATYDFQLSWDPQPDGDFSEVFHVHTGSIATVIQPGAATVERLVAALRSQATISLDPNARPTLMGEPHEAFAQISQLLVNADIVKASDEDVDWFTGGSPVTAVAQEWLDRGAGLVVITKGADGVSVYSASGEASQPAFSTTVADTVGAGDSLMGGLIDALGRLDLLGAHRRQELKAISQDDLSKVVTWASAISAITVSRDGANPPTTAEVRDFLSERDIASPF</sequence>
<keyword evidence="3" id="KW-0547">Nucleotide-binding</keyword>
<evidence type="ECO:0000256" key="4">
    <source>
        <dbReference type="ARBA" id="ARBA00022777"/>
    </source>
</evidence>
<dbReference type="Pfam" id="PF00294">
    <property type="entry name" value="PfkB"/>
    <property type="match status" value="1"/>
</dbReference>
<proteinExistence type="inferred from homology"/>
<dbReference type="Gene3D" id="3.40.1190.20">
    <property type="match status" value="1"/>
</dbReference>
<evidence type="ECO:0000256" key="5">
    <source>
        <dbReference type="ARBA" id="ARBA00022840"/>
    </source>
</evidence>
<dbReference type="Proteomes" id="UP000199288">
    <property type="component" value="Unassembled WGS sequence"/>
</dbReference>
<keyword evidence="2" id="KW-0808">Transferase</keyword>
<dbReference type="GO" id="GO:0005524">
    <property type="term" value="F:ATP binding"/>
    <property type="evidence" value="ECO:0007669"/>
    <property type="project" value="UniProtKB-KW"/>
</dbReference>
<evidence type="ECO:0000256" key="3">
    <source>
        <dbReference type="ARBA" id="ARBA00022741"/>
    </source>
</evidence>
<evidence type="ECO:0000256" key="1">
    <source>
        <dbReference type="ARBA" id="ARBA00010688"/>
    </source>
</evidence>
<comment type="similarity">
    <text evidence="1">Belongs to the carbohydrate kinase PfkB family.</text>
</comment>
<dbReference type="PROSITE" id="PS00584">
    <property type="entry name" value="PFKB_KINASES_2"/>
    <property type="match status" value="1"/>
</dbReference>
<evidence type="ECO:0000313" key="8">
    <source>
        <dbReference type="Proteomes" id="UP000199288"/>
    </source>
</evidence>
<dbReference type="SUPFAM" id="SSF53613">
    <property type="entry name" value="Ribokinase-like"/>
    <property type="match status" value="1"/>
</dbReference>
<reference evidence="8" key="1">
    <citation type="submission" date="2016-10" db="EMBL/GenBank/DDBJ databases">
        <authorList>
            <person name="Varghese N."/>
            <person name="Submissions S."/>
        </authorList>
    </citation>
    <scope>NUCLEOTIDE SEQUENCE [LARGE SCALE GENOMIC DNA]</scope>
    <source>
        <strain evidence="8">KPR-1</strain>
    </source>
</reference>
<organism evidence="7 8">
    <name type="scientific">Bowdeniella nasicola</name>
    <dbReference type="NCBI Taxonomy" id="208480"/>
    <lineage>
        <taxon>Bacteria</taxon>
        <taxon>Bacillati</taxon>
        <taxon>Actinomycetota</taxon>
        <taxon>Actinomycetes</taxon>
        <taxon>Actinomycetales</taxon>
        <taxon>Actinomycetaceae</taxon>
        <taxon>Bowdeniella</taxon>
    </lineage>
</organism>
<dbReference type="GO" id="GO:0016301">
    <property type="term" value="F:kinase activity"/>
    <property type="evidence" value="ECO:0007669"/>
    <property type="project" value="UniProtKB-KW"/>
</dbReference>